<dbReference type="Gene3D" id="3.90.550.10">
    <property type="entry name" value="Spore Coat Polysaccharide Biosynthesis Protein SpsA, Chain A"/>
    <property type="match status" value="1"/>
</dbReference>
<dbReference type="PANTHER" id="PTHR43685:SF2">
    <property type="entry name" value="GLYCOSYLTRANSFERASE 2-LIKE DOMAIN-CONTAINING PROTEIN"/>
    <property type="match status" value="1"/>
</dbReference>
<dbReference type="RefSeq" id="WP_225672305.1">
    <property type="nucleotide sequence ID" value="NZ_JAEDAH010000020.1"/>
</dbReference>
<sequence>MNIPVVVIIATSKRRTSLLLERALPSVFRQQGVNPECIYIVDDNNCEREYEAIVRGAEKVREVYFEEMFPQGIPDDWFRVRVIRNHRTQGHSGSGAWNTGAEAAFRAHNGSSAKYLAILDDDDEWYPSYLSACYRLSQQGKKPAAAVVTSFHRKTVDKAELTRVSADDLTIDSFLIGNPGWQGSNTFIDITVFWQAGGFDESMRSTLDRDLAIRVLEGCELRDLAVVVNQQPLWRHHTDGRDRVTLCSASKRQGLDQFYRKYSARMSAQVFEQSLERASRLFGYLYEPVSREPCMDIQWRSFGNEAPVSLLIGVTSSCARNVREQMLSLTAQINAEPQFSGYCHYVVLTNGVNEDEIQQAVSELTCDLFCTRVITLQEQRQSRFRFPYRDIYASEELHKKSIAHSRTLLQFFCWEMTQREGGPEYVLILDDDLLFETLALQDGQLITQKLDFLGKIAKLGRESTADMLVSAYSDAPALPFYSSIRTQLLDTYYSLHEFLGCNAAGSTGNSHCYQLSVLSTRDDYYYDLSSSRSDHLESPVLWQNANTPGHAVSLGDLLADIAHLNNEANITRPLLATHQQWAELNGQPSFRRGGIALYRNLGLLVDVPNLAPLMSITGSGGHSRRSDFISAIYMTEIAGKSVELVSLPLRHHRRQQNKPCDLSAMKLANDIIGLCFYRVFREFCRNPEIAGDTLRGSFSDLVDHYLVLMSLNNLRAEQLVMLIENLLVSADLSNMGSDPVVAGHIRRARLDMAQFRREHLTEQFASQVGEIRTVIESFDVFEQIVRIYGIFKDRSGHKWNLCDKAEALSQLCGYDDSMILQDTCFTGTDI</sequence>
<dbReference type="PANTHER" id="PTHR43685">
    <property type="entry name" value="GLYCOSYLTRANSFERASE"/>
    <property type="match status" value="1"/>
</dbReference>
<dbReference type="InterPro" id="IPR029044">
    <property type="entry name" value="Nucleotide-diphossugar_trans"/>
</dbReference>
<dbReference type="Pfam" id="PF00535">
    <property type="entry name" value="Glycos_transf_2"/>
    <property type="match status" value="1"/>
</dbReference>
<feature type="domain" description="Glycosyltransferase 2-like" evidence="1">
    <location>
        <begin position="7"/>
        <end position="162"/>
    </location>
</feature>
<protein>
    <submittedName>
        <fullName evidence="2">Glycosyltransferase</fullName>
    </submittedName>
</protein>
<organism evidence="2 3">
    <name type="scientific">Thalassolituus marinus</name>
    <dbReference type="NCBI Taxonomy" id="671053"/>
    <lineage>
        <taxon>Bacteria</taxon>
        <taxon>Pseudomonadati</taxon>
        <taxon>Pseudomonadota</taxon>
        <taxon>Gammaproteobacteria</taxon>
        <taxon>Oceanospirillales</taxon>
        <taxon>Oceanospirillaceae</taxon>
        <taxon>Thalassolituus</taxon>
    </lineage>
</organism>
<dbReference type="EMBL" id="JAEDAH010000020">
    <property type="protein sequence ID" value="MCA6062869.1"/>
    <property type="molecule type" value="Genomic_DNA"/>
</dbReference>
<proteinExistence type="predicted"/>
<dbReference type="SUPFAM" id="SSF53448">
    <property type="entry name" value="Nucleotide-diphospho-sugar transferases"/>
    <property type="match status" value="1"/>
</dbReference>
<gene>
    <name evidence="2" type="ORF">I9W95_04525</name>
</gene>
<dbReference type="Proteomes" id="UP000714380">
    <property type="component" value="Unassembled WGS sequence"/>
</dbReference>
<comment type="caution">
    <text evidence="2">The sequence shown here is derived from an EMBL/GenBank/DDBJ whole genome shotgun (WGS) entry which is preliminary data.</text>
</comment>
<reference evidence="2 3" key="1">
    <citation type="submission" date="2020-12" db="EMBL/GenBank/DDBJ databases">
        <title>Novel Thalassolituus-related marine hydrocarbonoclastic bacteria mediated algae-derived hydrocarbons mineralization in twilight zone of the northern South China Sea.</title>
        <authorList>
            <person name="Dong C."/>
        </authorList>
    </citation>
    <scope>NUCLEOTIDE SEQUENCE [LARGE SCALE GENOMIC DNA]</scope>
    <source>
        <strain evidence="2 3">IMCC1826</strain>
    </source>
</reference>
<name>A0ABS7ZMC9_9GAMM</name>
<evidence type="ECO:0000259" key="1">
    <source>
        <dbReference type="Pfam" id="PF00535"/>
    </source>
</evidence>
<dbReference type="CDD" id="cd00761">
    <property type="entry name" value="Glyco_tranf_GTA_type"/>
    <property type="match status" value="1"/>
</dbReference>
<dbReference type="InterPro" id="IPR001173">
    <property type="entry name" value="Glyco_trans_2-like"/>
</dbReference>
<keyword evidence="3" id="KW-1185">Reference proteome</keyword>
<dbReference type="InterPro" id="IPR050834">
    <property type="entry name" value="Glycosyltransf_2"/>
</dbReference>
<evidence type="ECO:0000313" key="3">
    <source>
        <dbReference type="Proteomes" id="UP000714380"/>
    </source>
</evidence>
<evidence type="ECO:0000313" key="2">
    <source>
        <dbReference type="EMBL" id="MCA6062869.1"/>
    </source>
</evidence>
<accession>A0ABS7ZMC9</accession>